<dbReference type="InterPro" id="IPR001030">
    <property type="entry name" value="Acoase/IPM_deHydtase_lsu_aba"/>
</dbReference>
<dbReference type="EC" id="4.2.1.33" evidence="6"/>
<reference evidence="16" key="2">
    <citation type="submission" date="2021-09" db="EMBL/GenBank/DDBJ databases">
        <authorList>
            <person name="Gilroy R."/>
        </authorList>
    </citation>
    <scope>NUCLEOTIDE SEQUENCE</scope>
    <source>
        <strain evidence="16">ChiHjej11B10-15683</strain>
    </source>
</reference>
<comment type="subunit">
    <text evidence="5">Heterodimer of LeuC and LeuD.</text>
</comment>
<keyword evidence="11" id="KW-0408">Iron</keyword>
<name>A0A921HCD6_9PAST</name>
<dbReference type="InterPro" id="IPR004430">
    <property type="entry name" value="3-IsopropMal_deHydase_lsu"/>
</dbReference>
<protein>
    <recommendedName>
        <fullName evidence="6">3-isopropylmalate dehydratase</fullName>
        <ecNumber evidence="6">4.2.1.33</ecNumber>
    </recommendedName>
</protein>
<dbReference type="PRINTS" id="PR00415">
    <property type="entry name" value="ACONITASE"/>
</dbReference>
<evidence type="ECO:0000256" key="14">
    <source>
        <dbReference type="ARBA" id="ARBA00023304"/>
    </source>
</evidence>
<evidence type="ECO:0000313" key="17">
    <source>
        <dbReference type="Proteomes" id="UP000749334"/>
    </source>
</evidence>
<evidence type="ECO:0000256" key="1">
    <source>
        <dbReference type="ARBA" id="ARBA00000491"/>
    </source>
</evidence>
<keyword evidence="9" id="KW-0028">Amino-acid biosynthesis</keyword>
<dbReference type="Gene3D" id="3.30.499.10">
    <property type="entry name" value="Aconitase, domain 3"/>
    <property type="match status" value="2"/>
</dbReference>
<keyword evidence="10" id="KW-0479">Metal-binding</keyword>
<comment type="caution">
    <text evidence="16">The sequence shown here is derived from an EMBL/GenBank/DDBJ whole genome shotgun (WGS) entry which is preliminary data.</text>
</comment>
<evidence type="ECO:0000313" key="16">
    <source>
        <dbReference type="EMBL" id="HJF74668.1"/>
    </source>
</evidence>
<evidence type="ECO:0000256" key="7">
    <source>
        <dbReference type="ARBA" id="ARBA00022430"/>
    </source>
</evidence>
<evidence type="ECO:0000256" key="12">
    <source>
        <dbReference type="ARBA" id="ARBA00023014"/>
    </source>
</evidence>
<evidence type="ECO:0000256" key="5">
    <source>
        <dbReference type="ARBA" id="ARBA00011271"/>
    </source>
</evidence>
<evidence type="ECO:0000256" key="8">
    <source>
        <dbReference type="ARBA" id="ARBA00022485"/>
    </source>
</evidence>
<dbReference type="Proteomes" id="UP000749334">
    <property type="component" value="Unassembled WGS sequence"/>
</dbReference>
<comment type="function">
    <text evidence="3">Catalyzes the isomerization between 2-isopropylmalate and 3-isopropylmalate, via the formation of 2-isopropylmaleate.</text>
</comment>
<evidence type="ECO:0000256" key="11">
    <source>
        <dbReference type="ARBA" id="ARBA00023004"/>
    </source>
</evidence>
<sequence>MGNKTIIEKIWNDHTIMSLNKQNDVLLYIDLHLLHEINTPPAFDGLRERNIGVYRIDKTLSTEDHNTPTLLNDKTSKDIKVWDQIFHLRKNCEEFGIKHNNLGSDGQGITHVIAPEQGRILPGMTVVCCDSHTTTHGAFGALAFGIGTSQVEHVLATQTLRSTPFKTLCIDIDGVLPTNVTAKDLALFVIRKLGTGGGIGYVIEYRGETISSLSMEQRMTLCNMSVEAGASAGIISPDSVTVDYLLQVGSKNNLYFSKETIQKWLSYASDKDAKFDKYIKLNASEVRPMISWGTNPSQTISIGEKIPYLHDIQSSDKRFAAAQALHYMGLNEGQSLHGIPISTVFIGSCTNGRIEDLRIVANLLKRMKVNKNVHLLIVPGSMSVYRQAIIEGLDKIFEKAGADFRQLSGCSLCVGLNSDRLDSGVRTVSTSNRNFEGRQGKGVRTHIASPIIATLSAVKGYIVADVDCLESMLHV</sequence>
<dbReference type="NCBIfam" id="TIGR00170">
    <property type="entry name" value="leuC"/>
    <property type="match status" value="1"/>
</dbReference>
<dbReference type="InterPro" id="IPR036008">
    <property type="entry name" value="Aconitase_4Fe-4S_dom"/>
</dbReference>
<keyword evidence="14" id="KW-0100">Branched-chain amino acid biosynthesis</keyword>
<dbReference type="PROSITE" id="PS00450">
    <property type="entry name" value="ACONITASE_1"/>
    <property type="match status" value="1"/>
</dbReference>
<dbReference type="InterPro" id="IPR033941">
    <property type="entry name" value="IPMI_cat"/>
</dbReference>
<dbReference type="InterPro" id="IPR015931">
    <property type="entry name" value="Acnase/IPM_dHydase_lsu_aba_1/3"/>
</dbReference>
<proteinExistence type="predicted"/>
<evidence type="ECO:0000256" key="6">
    <source>
        <dbReference type="ARBA" id="ARBA00011998"/>
    </source>
</evidence>
<evidence type="ECO:0000256" key="3">
    <source>
        <dbReference type="ARBA" id="ARBA00002695"/>
    </source>
</evidence>
<keyword evidence="13 16" id="KW-0456">Lyase</keyword>
<comment type="cofactor">
    <cofactor evidence="2">
        <name>[4Fe-4S] cluster</name>
        <dbReference type="ChEBI" id="CHEBI:49883"/>
    </cofactor>
</comment>
<feature type="domain" description="Aconitase/3-isopropylmalate dehydratase large subunit alpha/beta/alpha" evidence="15">
    <location>
        <begin position="8"/>
        <end position="460"/>
    </location>
</feature>
<evidence type="ECO:0000259" key="15">
    <source>
        <dbReference type="Pfam" id="PF00330"/>
    </source>
</evidence>
<dbReference type="SUPFAM" id="SSF53732">
    <property type="entry name" value="Aconitase iron-sulfur domain"/>
    <property type="match status" value="1"/>
</dbReference>
<dbReference type="PANTHER" id="PTHR43822:SF9">
    <property type="entry name" value="3-ISOPROPYLMALATE DEHYDRATASE"/>
    <property type="match status" value="1"/>
</dbReference>
<comment type="catalytic activity">
    <reaction evidence="1">
        <text>(2R,3S)-3-isopropylmalate = (2S)-2-isopropylmalate</text>
        <dbReference type="Rhea" id="RHEA:32287"/>
        <dbReference type="ChEBI" id="CHEBI:1178"/>
        <dbReference type="ChEBI" id="CHEBI:35121"/>
        <dbReference type="EC" id="4.2.1.33"/>
    </reaction>
</comment>
<keyword evidence="7" id="KW-0432">Leucine biosynthesis</keyword>
<keyword evidence="8" id="KW-0004">4Fe-4S</keyword>
<comment type="pathway">
    <text evidence="4">Amino-acid biosynthesis; L-leucine biosynthesis; L-leucine from 3-methyl-2-oxobutanoate: step 2/4.</text>
</comment>
<dbReference type="NCBIfam" id="NF004016">
    <property type="entry name" value="PRK05478.1"/>
    <property type="match status" value="1"/>
</dbReference>
<accession>A0A921HCD6</accession>
<dbReference type="InterPro" id="IPR050067">
    <property type="entry name" value="IPM_dehydratase_rel_enz"/>
</dbReference>
<dbReference type="GO" id="GO:0009098">
    <property type="term" value="P:L-leucine biosynthetic process"/>
    <property type="evidence" value="ECO:0007669"/>
    <property type="project" value="UniProtKB-KW"/>
</dbReference>
<dbReference type="InterPro" id="IPR018136">
    <property type="entry name" value="Aconitase_4Fe-4S_BS"/>
</dbReference>
<dbReference type="RefSeq" id="WP_285097837.1">
    <property type="nucleotide sequence ID" value="NZ_CP126977.1"/>
</dbReference>
<dbReference type="EMBL" id="DYVQ01000090">
    <property type="protein sequence ID" value="HJF74668.1"/>
    <property type="molecule type" value="Genomic_DNA"/>
</dbReference>
<evidence type="ECO:0000256" key="9">
    <source>
        <dbReference type="ARBA" id="ARBA00022605"/>
    </source>
</evidence>
<dbReference type="GO" id="GO:0051539">
    <property type="term" value="F:4 iron, 4 sulfur cluster binding"/>
    <property type="evidence" value="ECO:0007669"/>
    <property type="project" value="UniProtKB-KW"/>
</dbReference>
<evidence type="ECO:0000256" key="13">
    <source>
        <dbReference type="ARBA" id="ARBA00023239"/>
    </source>
</evidence>
<evidence type="ECO:0000256" key="4">
    <source>
        <dbReference type="ARBA" id="ARBA00004729"/>
    </source>
</evidence>
<dbReference type="GO" id="GO:0046872">
    <property type="term" value="F:metal ion binding"/>
    <property type="evidence" value="ECO:0007669"/>
    <property type="project" value="UniProtKB-KW"/>
</dbReference>
<gene>
    <name evidence="16" type="primary">leuC</name>
    <name evidence="16" type="ORF">K8W15_10900</name>
</gene>
<dbReference type="Pfam" id="PF00330">
    <property type="entry name" value="Aconitase"/>
    <property type="match status" value="1"/>
</dbReference>
<dbReference type="CDD" id="cd01583">
    <property type="entry name" value="IPMI"/>
    <property type="match status" value="1"/>
</dbReference>
<dbReference type="NCBIfam" id="NF009116">
    <property type="entry name" value="PRK12466.1"/>
    <property type="match status" value="1"/>
</dbReference>
<evidence type="ECO:0000256" key="10">
    <source>
        <dbReference type="ARBA" id="ARBA00022723"/>
    </source>
</evidence>
<dbReference type="GO" id="GO:0003861">
    <property type="term" value="F:3-isopropylmalate dehydratase activity"/>
    <property type="evidence" value="ECO:0007669"/>
    <property type="project" value="UniProtKB-EC"/>
</dbReference>
<reference evidence="16" key="1">
    <citation type="journal article" date="2021" name="PeerJ">
        <title>Extensive microbial diversity within the chicken gut microbiome revealed by metagenomics and culture.</title>
        <authorList>
            <person name="Gilroy R."/>
            <person name="Ravi A."/>
            <person name="Getino M."/>
            <person name="Pursley I."/>
            <person name="Horton D.L."/>
            <person name="Alikhan N.F."/>
            <person name="Baker D."/>
            <person name="Gharbi K."/>
            <person name="Hall N."/>
            <person name="Watson M."/>
            <person name="Adriaenssens E.M."/>
            <person name="Foster-Nyarko E."/>
            <person name="Jarju S."/>
            <person name="Secka A."/>
            <person name="Antonio M."/>
            <person name="Oren A."/>
            <person name="Chaudhuri R.R."/>
            <person name="La Ragione R."/>
            <person name="Hildebrand F."/>
            <person name="Pallen M.J."/>
        </authorList>
    </citation>
    <scope>NUCLEOTIDE SEQUENCE</scope>
    <source>
        <strain evidence="16">ChiHjej11B10-15683</strain>
    </source>
</reference>
<organism evidence="16 17">
    <name type="scientific">Gallibacterium anatis</name>
    <dbReference type="NCBI Taxonomy" id="750"/>
    <lineage>
        <taxon>Bacteria</taxon>
        <taxon>Pseudomonadati</taxon>
        <taxon>Pseudomonadota</taxon>
        <taxon>Gammaproteobacteria</taxon>
        <taxon>Pasteurellales</taxon>
        <taxon>Pasteurellaceae</taxon>
        <taxon>Gallibacterium</taxon>
    </lineage>
</organism>
<keyword evidence="12" id="KW-0411">Iron-sulfur</keyword>
<dbReference type="AlphaFoldDB" id="A0A921HCD6"/>
<evidence type="ECO:0000256" key="2">
    <source>
        <dbReference type="ARBA" id="ARBA00001966"/>
    </source>
</evidence>
<dbReference type="PANTHER" id="PTHR43822">
    <property type="entry name" value="HOMOACONITASE, MITOCHONDRIAL-RELATED"/>
    <property type="match status" value="1"/>
</dbReference>